<feature type="transmembrane region" description="Helical" evidence="1">
    <location>
        <begin position="45"/>
        <end position="66"/>
    </location>
</feature>
<organism evidence="2 3">
    <name type="scientific">Septoria linicola</name>
    <dbReference type="NCBI Taxonomy" id="215465"/>
    <lineage>
        <taxon>Eukaryota</taxon>
        <taxon>Fungi</taxon>
        <taxon>Dikarya</taxon>
        <taxon>Ascomycota</taxon>
        <taxon>Pezizomycotina</taxon>
        <taxon>Dothideomycetes</taxon>
        <taxon>Dothideomycetidae</taxon>
        <taxon>Mycosphaerellales</taxon>
        <taxon>Mycosphaerellaceae</taxon>
        <taxon>Septoria</taxon>
    </lineage>
</organism>
<keyword evidence="3" id="KW-1185">Reference proteome</keyword>
<sequence>MAYLGSQSEIASTTTLPTLVNDDEIPQEEAKMSAPAARKATPTGWLIAMWISIVLFVSSASISSYASMGKDADVCSTKILERAATGLDGTVVVLFTGLTSMFLHLDSITTRSTGERIFWHCAIMFLATGIVFLISALPRPLEVCSSSK</sequence>
<proteinExistence type="predicted"/>
<feature type="transmembrane region" description="Helical" evidence="1">
    <location>
        <begin position="87"/>
        <end position="105"/>
    </location>
</feature>
<name>A0A9Q9B147_9PEZI</name>
<reference evidence="2" key="1">
    <citation type="submission" date="2022-06" db="EMBL/GenBank/DDBJ databases">
        <title>Complete genome sequences of two strains of the flax pathogen Septoria linicola.</title>
        <authorList>
            <person name="Lapalu N."/>
            <person name="Simon A."/>
            <person name="Demenou B."/>
            <person name="Paumier D."/>
            <person name="Guillot M.-P."/>
            <person name="Gout L."/>
            <person name="Valade R."/>
        </authorList>
    </citation>
    <scope>NUCLEOTIDE SEQUENCE</scope>
    <source>
        <strain evidence="2">SE15195</strain>
    </source>
</reference>
<evidence type="ECO:0000313" key="3">
    <source>
        <dbReference type="Proteomes" id="UP001056384"/>
    </source>
</evidence>
<keyword evidence="1" id="KW-0472">Membrane</keyword>
<dbReference type="Proteomes" id="UP001056384">
    <property type="component" value="Chromosome 7"/>
</dbReference>
<dbReference type="EMBL" id="CP099424">
    <property type="protein sequence ID" value="USW55663.1"/>
    <property type="molecule type" value="Genomic_DNA"/>
</dbReference>
<feature type="transmembrane region" description="Helical" evidence="1">
    <location>
        <begin position="117"/>
        <end position="138"/>
    </location>
</feature>
<keyword evidence="1" id="KW-0812">Transmembrane</keyword>
<gene>
    <name evidence="2" type="ORF">Slin15195_G089820</name>
</gene>
<protein>
    <submittedName>
        <fullName evidence="2">Uncharacterized protein</fullName>
    </submittedName>
</protein>
<evidence type="ECO:0000256" key="1">
    <source>
        <dbReference type="SAM" id="Phobius"/>
    </source>
</evidence>
<accession>A0A9Q9B147</accession>
<dbReference type="AlphaFoldDB" id="A0A9Q9B147"/>
<evidence type="ECO:0000313" key="2">
    <source>
        <dbReference type="EMBL" id="USW55663.1"/>
    </source>
</evidence>
<keyword evidence="1" id="KW-1133">Transmembrane helix</keyword>